<dbReference type="PANTHER" id="PTHR43991">
    <property type="entry name" value="WD REPEAT PROTEIN (AFU_ORTHOLOGUE AFUA_8G05640)-RELATED"/>
    <property type="match status" value="1"/>
</dbReference>
<gene>
    <name evidence="2" type="ORF">PACTADRAFT_15056</name>
</gene>
<feature type="domain" description="DUF2415" evidence="1">
    <location>
        <begin position="310"/>
        <end position="348"/>
    </location>
</feature>
<dbReference type="Gene3D" id="2.130.10.10">
    <property type="entry name" value="YVTN repeat-like/Quinoprotein amine dehydrogenase"/>
    <property type="match status" value="1"/>
</dbReference>
<dbReference type="EMBL" id="KV454011">
    <property type="protein sequence ID" value="ODV98640.1"/>
    <property type="molecule type" value="Genomic_DNA"/>
</dbReference>
<dbReference type="InterPro" id="IPR015943">
    <property type="entry name" value="WD40/YVTN_repeat-like_dom_sf"/>
</dbReference>
<sequence length="535" mass="60889">MTIETLSNREDIETIKNKSTFNNKKETFIKPSSKFSNVKITINHWQLRDLVQTSSIDPSTIFFTCKDQIRSFCFTNNKISNFCKLDFQPRCFNELDGIIISGGVSTDHYSIASGVNNNNGNGNNNSNNNQSYLNSNIRHYKGLLNIYNRDLNAKVTLNVGSLINNSVSLYKESNNQYHSIICNNDYSIYWCDISDNGKLDIKNQANLGFAVNHASLSPDKKTIVACGDSNRIVLLHDDSLHSSNPDFKLPSHKKVSLKTTNESGFSTSFDSQGKQFCCSFQDGVSLIYDIRNYKKPIHTIFSTRPKSQYGAFRCCKFSGGTDDLLIISEHTGRVHLIDTRDYEKHQVILLPKVIYKRNSNHNYYQEPIVREYQDVLTDFNGTIDTGTDHQNVNSSYLYLSNGITSDFVSENQNDGNNAFDSFENFYDDRQSGGNLENENWTDLDEEVLTGSTDGSDNIGFATSQYQDSRIYSTVRANDRDSNRLFEDSSVDINGIDWHYDEVTGKSHLLVGCDKGLFRWEIDSWNRRCFPSYELC</sequence>
<dbReference type="Proteomes" id="UP000094236">
    <property type="component" value="Unassembled WGS sequence"/>
</dbReference>
<accession>A0A1E4U3Q9</accession>
<reference evidence="3" key="1">
    <citation type="submission" date="2016-05" db="EMBL/GenBank/DDBJ databases">
        <title>Comparative genomics of biotechnologically important yeasts.</title>
        <authorList>
            <consortium name="DOE Joint Genome Institute"/>
            <person name="Riley R."/>
            <person name="Haridas S."/>
            <person name="Wolfe K.H."/>
            <person name="Lopes M.R."/>
            <person name="Hittinger C.T."/>
            <person name="Goker M."/>
            <person name="Salamov A."/>
            <person name="Wisecaver J."/>
            <person name="Long T.M."/>
            <person name="Aerts A.L."/>
            <person name="Barry K."/>
            <person name="Choi C."/>
            <person name="Clum A."/>
            <person name="Coughlan A.Y."/>
            <person name="Deshpande S."/>
            <person name="Douglass A.P."/>
            <person name="Hanson S.J."/>
            <person name="Klenk H.-P."/>
            <person name="Labutti K."/>
            <person name="Lapidus A."/>
            <person name="Lindquist E."/>
            <person name="Lipzen A."/>
            <person name="Meier-Kolthoff J.P."/>
            <person name="Ohm R.A."/>
            <person name="Otillar R.P."/>
            <person name="Pangilinan J."/>
            <person name="Peng Y."/>
            <person name="Rokas A."/>
            <person name="Rosa C.A."/>
            <person name="Scheuner C."/>
            <person name="Sibirny A.A."/>
            <person name="Slot J.C."/>
            <person name="Stielow J.B."/>
            <person name="Sun H."/>
            <person name="Kurtzman C.P."/>
            <person name="Blackwell M."/>
            <person name="Grigoriev I.V."/>
            <person name="Jeffries T.W."/>
        </authorList>
    </citation>
    <scope>NUCLEOTIDE SEQUENCE [LARGE SCALE GENOMIC DNA]</scope>
    <source>
        <strain evidence="3">NRRL Y-2460</strain>
    </source>
</reference>
<dbReference type="InterPro" id="IPR036322">
    <property type="entry name" value="WD40_repeat_dom_sf"/>
</dbReference>
<name>A0A1E4U3Q9_PACTA</name>
<proteinExistence type="predicted"/>
<protein>
    <recommendedName>
        <fullName evidence="1">DUF2415 domain-containing protein</fullName>
    </recommendedName>
</protein>
<dbReference type="Pfam" id="PF10313">
    <property type="entry name" value="DUF2415"/>
    <property type="match status" value="1"/>
</dbReference>
<evidence type="ECO:0000313" key="2">
    <source>
        <dbReference type="EMBL" id="ODV98640.1"/>
    </source>
</evidence>
<evidence type="ECO:0000259" key="1">
    <source>
        <dbReference type="Pfam" id="PF10313"/>
    </source>
</evidence>
<dbReference type="SUPFAM" id="SSF50978">
    <property type="entry name" value="WD40 repeat-like"/>
    <property type="match status" value="1"/>
</dbReference>
<keyword evidence="3" id="KW-1185">Reference proteome</keyword>
<organism evidence="2 3">
    <name type="scientific">Pachysolen tannophilus NRRL Y-2460</name>
    <dbReference type="NCBI Taxonomy" id="669874"/>
    <lineage>
        <taxon>Eukaryota</taxon>
        <taxon>Fungi</taxon>
        <taxon>Dikarya</taxon>
        <taxon>Ascomycota</taxon>
        <taxon>Saccharomycotina</taxon>
        <taxon>Pichiomycetes</taxon>
        <taxon>Pachysolenaceae</taxon>
        <taxon>Pachysolen</taxon>
    </lineage>
</organism>
<dbReference type="OrthoDB" id="418169at2759"/>
<dbReference type="PANTHER" id="PTHR43991:SF9">
    <property type="entry name" value="DUF2415 DOMAIN-CONTAINING PROTEIN"/>
    <property type="match status" value="1"/>
</dbReference>
<evidence type="ECO:0000313" key="3">
    <source>
        <dbReference type="Proteomes" id="UP000094236"/>
    </source>
</evidence>
<dbReference type="AlphaFoldDB" id="A0A1E4U3Q9"/>
<dbReference type="InterPro" id="IPR019417">
    <property type="entry name" value="DUF2415"/>
</dbReference>